<evidence type="ECO:0000313" key="4">
    <source>
        <dbReference type="Proteomes" id="UP000324585"/>
    </source>
</evidence>
<dbReference type="Gene3D" id="2.130.10.10">
    <property type="entry name" value="YVTN repeat-like/Quinoprotein amine dehydrogenase"/>
    <property type="match status" value="1"/>
</dbReference>
<organism evidence="3 4">
    <name type="scientific">Porphyridium purpureum</name>
    <name type="common">Red alga</name>
    <name type="synonym">Porphyridium cruentum</name>
    <dbReference type="NCBI Taxonomy" id="35688"/>
    <lineage>
        <taxon>Eukaryota</taxon>
        <taxon>Rhodophyta</taxon>
        <taxon>Bangiophyceae</taxon>
        <taxon>Porphyridiales</taxon>
        <taxon>Porphyridiaceae</taxon>
        <taxon>Porphyridium</taxon>
    </lineage>
</organism>
<dbReference type="Proteomes" id="UP000324585">
    <property type="component" value="Unassembled WGS sequence"/>
</dbReference>
<gene>
    <name evidence="3" type="ORF">FVE85_5490</name>
</gene>
<dbReference type="InterPro" id="IPR036322">
    <property type="entry name" value="WD40_repeat_dom_sf"/>
</dbReference>
<dbReference type="InterPro" id="IPR015943">
    <property type="entry name" value="WD40/YVTN_repeat-like_dom_sf"/>
</dbReference>
<evidence type="ECO:0000256" key="2">
    <source>
        <dbReference type="SAM" id="MobiDB-lite"/>
    </source>
</evidence>
<dbReference type="InterPro" id="IPR001680">
    <property type="entry name" value="WD40_rpt"/>
</dbReference>
<comment type="caution">
    <text evidence="3">The sequence shown here is derived from an EMBL/GenBank/DDBJ whole genome shotgun (WGS) entry which is preliminary data.</text>
</comment>
<evidence type="ECO:0000256" key="1">
    <source>
        <dbReference type="PROSITE-ProRule" id="PRU00221"/>
    </source>
</evidence>
<dbReference type="GO" id="GO:0071493">
    <property type="term" value="P:cellular response to UV-B"/>
    <property type="evidence" value="ECO:0007669"/>
    <property type="project" value="InterPro"/>
</dbReference>
<feature type="repeat" description="WD" evidence="1">
    <location>
        <begin position="937"/>
        <end position="972"/>
    </location>
</feature>
<sequence>MDEADQVAPSAQPGEESRLRGQKRTWNPDSGAEMMMSTRSRESERDFSPQPMLDETQGKLCLCCGTSIAGEDEEQQSNQRSNEAQPQVPHVLQDIVSISEWLALEREFAALREVLEQACADLRITFGAKLAFEKALFPGRVLWTVWLCERARTHAHLSPEIFVEALNAPSTAYPALPEFPFFALDAAPCAQSLCVQCAHISGELLRSVQLGLDLSSQQLDDNDCKVLAIVFASASTNLMSWFPALSFSRNNLSSVGMAMIVNALAVHTLTSRVVLFAHNKRIDRVDLREGAFEYHRCVQHNSHGTCLGGGAGDSSGKDGNCNCSLLASTSAIASAAASLCISVGFDRNLSRHQTCTGVSTLVLHSCPIRHLSAAGTRCLRGLRVLVLFGTKLSEIRETCRALHGIAPSALFLKPSIFASPATCGLSVRLLREQKDSLMAPAHSDSHAEDLLSLKGLASEFCPILPSSSLGTSAFNVAVHPVAWTAAALWEEALIDINAPLTLSCSRIMMAGALEGMDNAPDFRSNAEAALGAASVGVHVGHGSVCLSDDVSVSRFLSLYKASLLETYFIPPPEEAQNDHEQESRTFPHVQGRDHDTDSSAASTFESNEWSEMVDRIDNFDDENVHDENSADDDFEDEEFDDRSDEGDDAMHVILHNNASLSPVSLSRESFSPLRAWTSLYRSLMIDGVPSICFLDNEPVSVEERIRAHADVRKYYEPFPNARKSVVSSLALIRARETGHVMDNDLVPARHALAHQGEGMARKFRRDISSTLVHAPDRPRASMLFHASKRPRQFEYNPHEAGYLVLGTLDGKVMVIQDEAQSLVGCTSVDNDSAGGMTSGDSETGGGGDEAIGQVLGLCWLNKDSWKFVAGTDKGVIQMYDVNWLRRHRTQSVMQYAPFRDLTSLHVNCTDERMIVSGYEKHVSLYDLGTGVRLNQLRQCHSEHINVCKFSHFNPNLFATSSFDTTIKLWDLRETIRASGEPRPIYSRSSHGGNVMLCFAPNDEHLLVSAVDNEIRQYVACDGRLATQFAIPRRHSPYNYTRAYYMNGSDYIVAGSCEEDLVRVCCAKTGRCLREYQMDFERLGLSTVASSAGIGMRDDETVHMHRMRPQLYVQSLRGDPFRQFCFSVLLAYNHTSAPSSVIRLEMMSPRDEEPCWQEAAAIASASGGA</sequence>
<dbReference type="Pfam" id="PF00400">
    <property type="entry name" value="WD40"/>
    <property type="match status" value="1"/>
</dbReference>
<dbReference type="OrthoDB" id="20669at2759"/>
<dbReference type="SUPFAM" id="SSF52047">
    <property type="entry name" value="RNI-like"/>
    <property type="match status" value="1"/>
</dbReference>
<dbReference type="PROSITE" id="PS50082">
    <property type="entry name" value="WD_REPEATS_2"/>
    <property type="match status" value="1"/>
</dbReference>
<name>A0A5J4Z3L8_PORPP</name>
<feature type="region of interest" description="Disordered" evidence="2">
    <location>
        <begin position="1"/>
        <end position="51"/>
    </location>
</feature>
<dbReference type="InterPro" id="IPR046377">
    <property type="entry name" value="DHU1"/>
</dbReference>
<dbReference type="SMART" id="SM00320">
    <property type="entry name" value="WD40"/>
    <property type="match status" value="5"/>
</dbReference>
<dbReference type="AlphaFoldDB" id="A0A5J4Z3L8"/>
<dbReference type="PANTHER" id="PTHR47201">
    <property type="entry name" value="BNAC09G30780D PROTEIN"/>
    <property type="match status" value="1"/>
</dbReference>
<proteinExistence type="predicted"/>
<feature type="region of interest" description="Disordered" evidence="2">
    <location>
        <begin position="621"/>
        <end position="644"/>
    </location>
</feature>
<protein>
    <submittedName>
        <fullName evidence="3">WD repeat-containing protein 5B</fullName>
    </submittedName>
</protein>
<feature type="compositionally biased region" description="Polar residues" evidence="2">
    <location>
        <begin position="598"/>
        <end position="607"/>
    </location>
</feature>
<feature type="compositionally biased region" description="Basic and acidic residues" evidence="2">
    <location>
        <begin position="576"/>
        <end position="597"/>
    </location>
</feature>
<evidence type="ECO:0000313" key="3">
    <source>
        <dbReference type="EMBL" id="KAA8497905.1"/>
    </source>
</evidence>
<dbReference type="SUPFAM" id="SSF50978">
    <property type="entry name" value="WD40 repeat-like"/>
    <property type="match status" value="1"/>
</dbReference>
<keyword evidence="4" id="KW-1185">Reference proteome</keyword>
<dbReference type="EMBL" id="VRMN01000001">
    <property type="protein sequence ID" value="KAA8497905.1"/>
    <property type="molecule type" value="Genomic_DNA"/>
</dbReference>
<feature type="region of interest" description="Disordered" evidence="2">
    <location>
        <begin position="573"/>
        <end position="607"/>
    </location>
</feature>
<accession>A0A5J4Z3L8</accession>
<dbReference type="GO" id="GO:0080008">
    <property type="term" value="C:Cul4-RING E3 ubiquitin ligase complex"/>
    <property type="evidence" value="ECO:0007669"/>
    <property type="project" value="InterPro"/>
</dbReference>
<keyword evidence="1" id="KW-0853">WD repeat</keyword>
<reference evidence="4" key="1">
    <citation type="journal article" date="2019" name="Nat. Commun.">
        <title>Expansion of phycobilisome linker gene families in mesophilic red algae.</title>
        <authorList>
            <person name="Lee J."/>
            <person name="Kim D."/>
            <person name="Bhattacharya D."/>
            <person name="Yoon H.S."/>
        </authorList>
    </citation>
    <scope>NUCLEOTIDE SEQUENCE [LARGE SCALE GENOMIC DNA]</scope>
    <source>
        <strain evidence="4">CCMP 1328</strain>
    </source>
</reference>
<dbReference type="PANTHER" id="PTHR47201:SF1">
    <property type="entry name" value="PROTEIN DWD HYPERSENSITIVE TO UV-B 1"/>
    <property type="match status" value="1"/>
</dbReference>